<dbReference type="InterPro" id="IPR022761">
    <property type="entry name" value="Fumarate_lyase_N"/>
</dbReference>
<dbReference type="CDD" id="cd01359">
    <property type="entry name" value="Argininosuccinate_lyase"/>
    <property type="match status" value="1"/>
</dbReference>
<evidence type="ECO:0000256" key="2">
    <source>
        <dbReference type="ARBA" id="ARBA00004941"/>
    </source>
</evidence>
<dbReference type="Gene3D" id="1.10.40.30">
    <property type="entry name" value="Fumarase/aspartase (C-terminal domain)"/>
    <property type="match status" value="1"/>
</dbReference>
<dbReference type="EMBL" id="CP120628">
    <property type="protein sequence ID" value="WEW58698.1"/>
    <property type="molecule type" value="Genomic_DNA"/>
</dbReference>
<dbReference type="FunFam" id="1.20.200.10:FF:000025">
    <property type="entry name" value="Argininosuccinate lyase chloroplastic"/>
    <property type="match status" value="1"/>
</dbReference>
<dbReference type="Gene3D" id="1.20.200.10">
    <property type="entry name" value="Fumarase/aspartase (Central domain)"/>
    <property type="match status" value="1"/>
</dbReference>
<dbReference type="Pfam" id="PF00206">
    <property type="entry name" value="Lyase_1"/>
    <property type="match status" value="1"/>
</dbReference>
<dbReference type="InterPro" id="IPR009049">
    <property type="entry name" value="Argininosuccinate_lyase"/>
</dbReference>
<proteinExistence type="inferred from homology"/>
<accession>A0AAF0DI65</accession>
<dbReference type="HAMAP" id="MF_00006">
    <property type="entry name" value="Arg_succ_lyase"/>
    <property type="match status" value="1"/>
</dbReference>
<organism evidence="8 9">
    <name type="scientific">Emydomyces testavorans</name>
    <dbReference type="NCBI Taxonomy" id="2070801"/>
    <lineage>
        <taxon>Eukaryota</taxon>
        <taxon>Fungi</taxon>
        <taxon>Dikarya</taxon>
        <taxon>Ascomycota</taxon>
        <taxon>Pezizomycotina</taxon>
        <taxon>Eurotiomycetes</taxon>
        <taxon>Eurotiomycetidae</taxon>
        <taxon>Onygenales</taxon>
        <taxon>Nannizziopsiaceae</taxon>
        <taxon>Emydomyces</taxon>
    </lineage>
</organism>
<dbReference type="GO" id="GO:0005829">
    <property type="term" value="C:cytosol"/>
    <property type="evidence" value="ECO:0007669"/>
    <property type="project" value="TreeGrafter"/>
</dbReference>
<keyword evidence="8" id="KW-0456">Lyase</keyword>
<dbReference type="FunFam" id="1.10.275.10:FF:000002">
    <property type="entry name" value="Argininosuccinate lyase"/>
    <property type="match status" value="1"/>
</dbReference>
<feature type="domain" description="Fumarate lyase N-terminal" evidence="6">
    <location>
        <begin position="19"/>
        <end position="315"/>
    </location>
</feature>
<dbReference type="PRINTS" id="PR00149">
    <property type="entry name" value="FUMRATELYASE"/>
</dbReference>
<dbReference type="PANTHER" id="PTHR43814:SF1">
    <property type="entry name" value="ARGININOSUCCINATE LYASE"/>
    <property type="match status" value="1"/>
</dbReference>
<dbReference type="Proteomes" id="UP001219355">
    <property type="component" value="Chromosome 2"/>
</dbReference>
<dbReference type="GO" id="GO:0042450">
    <property type="term" value="P:L-arginine biosynthetic process via ornithine"/>
    <property type="evidence" value="ECO:0007669"/>
    <property type="project" value="InterPro"/>
</dbReference>
<feature type="domain" description="Argininosuccinate lyase C-terminal" evidence="7">
    <location>
        <begin position="378"/>
        <end position="445"/>
    </location>
</feature>
<dbReference type="PRINTS" id="PR00145">
    <property type="entry name" value="ARGSUCLYASE"/>
</dbReference>
<evidence type="ECO:0000256" key="3">
    <source>
        <dbReference type="ARBA" id="ARBA00010755"/>
    </source>
</evidence>
<dbReference type="InterPro" id="IPR020557">
    <property type="entry name" value="Fumarate_lyase_CS"/>
</dbReference>
<dbReference type="NCBIfam" id="TIGR00838">
    <property type="entry name" value="argH"/>
    <property type="match status" value="1"/>
</dbReference>
<dbReference type="Gene3D" id="1.10.275.10">
    <property type="entry name" value="Fumarase/aspartase (N-terminal domain)"/>
    <property type="match status" value="1"/>
</dbReference>
<reference evidence="8" key="1">
    <citation type="submission" date="2023-03" db="EMBL/GenBank/DDBJ databases">
        <title>Emydomyces testavorans Genome Sequence.</title>
        <authorList>
            <person name="Hoyer L."/>
        </authorList>
    </citation>
    <scope>NUCLEOTIDE SEQUENCE</scope>
    <source>
        <strain evidence="8">16-2883</strain>
    </source>
</reference>
<keyword evidence="9" id="KW-1185">Reference proteome</keyword>
<dbReference type="SUPFAM" id="SSF48557">
    <property type="entry name" value="L-aspartase-like"/>
    <property type="match status" value="1"/>
</dbReference>
<comment type="similarity">
    <text evidence="3">Belongs to the lyase 1 family. Argininosuccinate lyase subfamily.</text>
</comment>
<evidence type="ECO:0000256" key="5">
    <source>
        <dbReference type="ARBA" id="ARBA00032749"/>
    </source>
</evidence>
<evidence type="ECO:0000259" key="7">
    <source>
        <dbReference type="Pfam" id="PF14698"/>
    </source>
</evidence>
<dbReference type="InterPro" id="IPR008948">
    <property type="entry name" value="L-Aspartase-like"/>
</dbReference>
<gene>
    <name evidence="8" type="ORF">PRK78_004166</name>
</gene>
<dbReference type="InterPro" id="IPR024083">
    <property type="entry name" value="Fumarase/histidase_N"/>
</dbReference>
<dbReference type="EC" id="4.3.2.1" evidence="4"/>
<protein>
    <recommendedName>
        <fullName evidence="4">argininosuccinate lyase</fullName>
        <ecNumber evidence="4">4.3.2.1</ecNumber>
    </recommendedName>
    <alternativeName>
        <fullName evidence="5">Arginosuccinase</fullName>
    </alternativeName>
</protein>
<evidence type="ECO:0000256" key="1">
    <source>
        <dbReference type="ARBA" id="ARBA00000985"/>
    </source>
</evidence>
<dbReference type="Pfam" id="PF14698">
    <property type="entry name" value="ASL_C2"/>
    <property type="match status" value="1"/>
</dbReference>
<comment type="catalytic activity">
    <reaction evidence="1">
        <text>2-(N(omega)-L-arginino)succinate = fumarate + L-arginine</text>
        <dbReference type="Rhea" id="RHEA:24020"/>
        <dbReference type="ChEBI" id="CHEBI:29806"/>
        <dbReference type="ChEBI" id="CHEBI:32682"/>
        <dbReference type="ChEBI" id="CHEBI:57472"/>
        <dbReference type="EC" id="4.3.2.1"/>
    </reaction>
</comment>
<evidence type="ECO:0000259" key="6">
    <source>
        <dbReference type="Pfam" id="PF00206"/>
    </source>
</evidence>
<dbReference type="InterPro" id="IPR000362">
    <property type="entry name" value="Fumarate_lyase_fam"/>
</dbReference>
<dbReference type="InterPro" id="IPR029419">
    <property type="entry name" value="Arg_succ_lyase_C"/>
</dbReference>
<dbReference type="AlphaFoldDB" id="A0AAF0DI65"/>
<name>A0AAF0DI65_9EURO</name>
<evidence type="ECO:0000313" key="8">
    <source>
        <dbReference type="EMBL" id="WEW58698.1"/>
    </source>
</evidence>
<dbReference type="FunFam" id="1.10.40.30:FF:000001">
    <property type="entry name" value="Argininosuccinate lyase"/>
    <property type="match status" value="1"/>
</dbReference>
<dbReference type="PANTHER" id="PTHR43814">
    <property type="entry name" value="ARGININOSUCCINATE LYASE"/>
    <property type="match status" value="1"/>
</dbReference>
<dbReference type="PROSITE" id="PS00163">
    <property type="entry name" value="FUMARATE_LYASES"/>
    <property type="match status" value="1"/>
</dbReference>
<evidence type="ECO:0000313" key="9">
    <source>
        <dbReference type="Proteomes" id="UP001219355"/>
    </source>
</evidence>
<evidence type="ECO:0000256" key="4">
    <source>
        <dbReference type="ARBA" id="ARBA00012338"/>
    </source>
</evidence>
<sequence>MASASESSSKPAAGKLWGGRFSGATDPLMVAYNESIYFDRAFYAQDIAGSIAFARANVATGILTQREFEAIEKGLTRIRGEWEDNSFVIRPGVDEDIHTANERRLSEIIGKDIAGKLHTGRSRNDQVATDLRLWLRDELKTIEAYLVELLQTVADRAEADIEYLIPGYTHLQRGQPVRWSHWLLSYGTAFLNDLERLREVIKRVNKSPLGCGALSGNAFKIDREAMAKELGFDGLVMNSMAAVGDRDFILEAMQWGSTLMLHISRWSEDLILYSSTEFGFVRLSDAYTTGSSLMPQKKNSDSLELLRGKCGRVFGGMAGLMMTIKGIPSTYNKDLQESVEPMLEHVKTLKDSLQIASRVLSTMTMFPNKMIAALTPDMLATDLAEYLVRKGLPFRETHHIAGQVVALAEKEGKPMDQLTVEQFKSVDQRIGDDVLEVFDYERSVEMKSAIGGTSKSAVRQQIEVMRQSLKA</sequence>
<comment type="pathway">
    <text evidence="2">Amino-acid biosynthesis; L-arginine biosynthesis; L-arginine from L-ornithine and carbamoyl phosphate: step 3/3.</text>
</comment>
<dbReference type="GO" id="GO:0004056">
    <property type="term" value="F:argininosuccinate lyase activity"/>
    <property type="evidence" value="ECO:0007669"/>
    <property type="project" value="UniProtKB-EC"/>
</dbReference>